<dbReference type="GO" id="GO:0005886">
    <property type="term" value="C:plasma membrane"/>
    <property type="evidence" value="ECO:0007669"/>
    <property type="project" value="UniProtKB-SubCell"/>
</dbReference>
<evidence type="ECO:0000256" key="3">
    <source>
        <dbReference type="ARBA" id="ARBA00022692"/>
    </source>
</evidence>
<dbReference type="OrthoDB" id="9808789at2"/>
<dbReference type="RefSeq" id="WP_133869424.1">
    <property type="nucleotide sequence ID" value="NZ_JAVJPS010000024.1"/>
</dbReference>
<feature type="transmembrane region" description="Helical" evidence="6">
    <location>
        <begin position="162"/>
        <end position="180"/>
    </location>
</feature>
<protein>
    <submittedName>
        <fullName evidence="7">Cytochrome c oxidase assembly factor CtaG</fullName>
    </submittedName>
</protein>
<comment type="caution">
    <text evidence="7">The sequence shown here is derived from an EMBL/GenBank/DDBJ whole genome shotgun (WGS) entry which is preliminary data.</text>
</comment>
<keyword evidence="5 6" id="KW-0472">Membrane</keyword>
<dbReference type="EMBL" id="SOAU01000001">
    <property type="protein sequence ID" value="TDT17118.1"/>
    <property type="molecule type" value="Genomic_DNA"/>
</dbReference>
<name>A0A4V3EJ67_9ACTN</name>
<keyword evidence="4 6" id="KW-1133">Transmembrane helix</keyword>
<evidence type="ECO:0000256" key="1">
    <source>
        <dbReference type="ARBA" id="ARBA00004651"/>
    </source>
</evidence>
<comment type="subcellular location">
    <subcellularLocation>
        <location evidence="1">Cell membrane</location>
        <topology evidence="1">Multi-pass membrane protein</topology>
    </subcellularLocation>
</comment>
<dbReference type="InterPro" id="IPR019108">
    <property type="entry name" value="Caa3_assmbl_CtaG-rel"/>
</dbReference>
<evidence type="ECO:0000313" key="7">
    <source>
        <dbReference type="EMBL" id="TDT17118.1"/>
    </source>
</evidence>
<keyword evidence="3 6" id="KW-0812">Transmembrane</keyword>
<feature type="transmembrane region" description="Helical" evidence="6">
    <location>
        <begin position="56"/>
        <end position="82"/>
    </location>
</feature>
<feature type="transmembrane region" description="Helical" evidence="6">
    <location>
        <begin position="120"/>
        <end position="142"/>
    </location>
</feature>
<evidence type="ECO:0000256" key="6">
    <source>
        <dbReference type="SAM" id="Phobius"/>
    </source>
</evidence>
<feature type="transmembrane region" description="Helical" evidence="6">
    <location>
        <begin position="192"/>
        <end position="216"/>
    </location>
</feature>
<sequence>MRWWCSQLYEPWSWTPRPYIGVWVVVATLAIIRWRALRGRKAATGSIDLTTRQRVWFWLGLFFLWLASDWPVGALGAGYLASVHMTQYMLYTFAAAPLFVLAAPEWWVRQVLARTRSYRLVGWLARPVHAVIIANGVMIATHSPWTVDTLRGTQLGSFLLDVLWMINGLVLWYPVISSLPEHRVQSPLGRSGYLFLAAGVAALIPAGFLTFSSSPLYSSYEIAPRVGLDALDDQQLAGAIMKVGAMPVIWITIAAIWIKWAAAERAADEAAMKAAKAAAAAEREADV</sequence>
<evidence type="ECO:0000313" key="8">
    <source>
        <dbReference type="Proteomes" id="UP000294558"/>
    </source>
</evidence>
<dbReference type="AlphaFoldDB" id="A0A4V3EJ67"/>
<keyword evidence="2" id="KW-1003">Cell membrane</keyword>
<organism evidence="7 8">
    <name type="scientific">Ilumatobacter fluminis</name>
    <dbReference type="NCBI Taxonomy" id="467091"/>
    <lineage>
        <taxon>Bacteria</taxon>
        <taxon>Bacillati</taxon>
        <taxon>Actinomycetota</taxon>
        <taxon>Acidimicrobiia</taxon>
        <taxon>Acidimicrobiales</taxon>
        <taxon>Ilumatobacteraceae</taxon>
        <taxon>Ilumatobacter</taxon>
    </lineage>
</organism>
<feature type="transmembrane region" description="Helical" evidence="6">
    <location>
        <begin position="88"/>
        <end position="108"/>
    </location>
</feature>
<dbReference type="Pfam" id="PF09678">
    <property type="entry name" value="Caa3_CtaG"/>
    <property type="match status" value="1"/>
</dbReference>
<gene>
    <name evidence="7" type="ORF">BDK89_2722</name>
</gene>
<accession>A0A4V3EJ67</accession>
<feature type="transmembrane region" description="Helical" evidence="6">
    <location>
        <begin position="20"/>
        <end position="36"/>
    </location>
</feature>
<keyword evidence="8" id="KW-1185">Reference proteome</keyword>
<evidence type="ECO:0000256" key="5">
    <source>
        <dbReference type="ARBA" id="ARBA00023136"/>
    </source>
</evidence>
<evidence type="ECO:0000256" key="4">
    <source>
        <dbReference type="ARBA" id="ARBA00022989"/>
    </source>
</evidence>
<evidence type="ECO:0000256" key="2">
    <source>
        <dbReference type="ARBA" id="ARBA00022475"/>
    </source>
</evidence>
<proteinExistence type="predicted"/>
<dbReference type="Proteomes" id="UP000294558">
    <property type="component" value="Unassembled WGS sequence"/>
</dbReference>
<feature type="transmembrane region" description="Helical" evidence="6">
    <location>
        <begin position="236"/>
        <end position="258"/>
    </location>
</feature>
<reference evidence="7 8" key="1">
    <citation type="submission" date="2019-03" db="EMBL/GenBank/DDBJ databases">
        <title>Sequencing the genomes of 1000 actinobacteria strains.</title>
        <authorList>
            <person name="Klenk H.-P."/>
        </authorList>
    </citation>
    <scope>NUCLEOTIDE SEQUENCE [LARGE SCALE GENOMIC DNA]</scope>
    <source>
        <strain evidence="7 8">DSM 18936</strain>
    </source>
</reference>